<proteinExistence type="predicted"/>
<keyword evidence="4 5" id="KW-0472">Membrane</keyword>
<keyword evidence="2 5" id="KW-0812">Transmembrane</keyword>
<keyword evidence="7" id="KW-1185">Reference proteome</keyword>
<evidence type="ECO:0008006" key="8">
    <source>
        <dbReference type="Google" id="ProtNLM"/>
    </source>
</evidence>
<dbReference type="Proteomes" id="UP000773614">
    <property type="component" value="Unassembled WGS sequence"/>
</dbReference>
<dbReference type="Pfam" id="PF04140">
    <property type="entry name" value="ICMT"/>
    <property type="match status" value="1"/>
</dbReference>
<evidence type="ECO:0000256" key="4">
    <source>
        <dbReference type="ARBA" id="ARBA00023136"/>
    </source>
</evidence>
<dbReference type="AlphaFoldDB" id="A0A964T845"/>
<dbReference type="InterPro" id="IPR007269">
    <property type="entry name" value="ICMT_MeTrfase"/>
</dbReference>
<organism evidence="6 7">
    <name type="scientific">Propylenella binzhouense</name>
    <dbReference type="NCBI Taxonomy" id="2555902"/>
    <lineage>
        <taxon>Bacteria</taxon>
        <taxon>Pseudomonadati</taxon>
        <taxon>Pseudomonadota</taxon>
        <taxon>Alphaproteobacteria</taxon>
        <taxon>Hyphomicrobiales</taxon>
        <taxon>Propylenellaceae</taxon>
        <taxon>Propylenella</taxon>
    </lineage>
</organism>
<reference evidence="6" key="1">
    <citation type="submission" date="2019-03" db="EMBL/GenBank/DDBJ databases">
        <title>Afifella sp. nov., isolated from activated sludge.</title>
        <authorList>
            <person name="Li Q."/>
            <person name="Liu Y."/>
        </authorList>
    </citation>
    <scope>NUCLEOTIDE SEQUENCE</scope>
    <source>
        <strain evidence="6">L72</strain>
    </source>
</reference>
<dbReference type="GO" id="GO:0004671">
    <property type="term" value="F:protein C-terminal S-isoprenylcysteine carboxyl O-methyltransferase activity"/>
    <property type="evidence" value="ECO:0007669"/>
    <property type="project" value="InterPro"/>
</dbReference>
<dbReference type="RefSeq" id="WP_161142544.1">
    <property type="nucleotide sequence ID" value="NZ_SPKJ01000136.1"/>
</dbReference>
<name>A0A964T845_9HYPH</name>
<feature type="transmembrane region" description="Helical" evidence="5">
    <location>
        <begin position="45"/>
        <end position="63"/>
    </location>
</feature>
<dbReference type="OrthoDB" id="7203053at2"/>
<gene>
    <name evidence="6" type="ORF">E4O86_21155</name>
</gene>
<evidence type="ECO:0000256" key="5">
    <source>
        <dbReference type="SAM" id="Phobius"/>
    </source>
</evidence>
<comment type="subcellular location">
    <subcellularLocation>
        <location evidence="1">Membrane</location>
        <topology evidence="1">Multi-pass membrane protein</topology>
    </subcellularLocation>
</comment>
<keyword evidence="3 5" id="KW-1133">Transmembrane helix</keyword>
<protein>
    <recommendedName>
        <fullName evidence="8">Methyltransferase</fullName>
    </recommendedName>
</protein>
<evidence type="ECO:0000256" key="3">
    <source>
        <dbReference type="ARBA" id="ARBA00022989"/>
    </source>
</evidence>
<evidence type="ECO:0000256" key="2">
    <source>
        <dbReference type="ARBA" id="ARBA00022692"/>
    </source>
</evidence>
<accession>A0A964T845</accession>
<feature type="transmembrane region" description="Helical" evidence="5">
    <location>
        <begin position="120"/>
        <end position="142"/>
    </location>
</feature>
<dbReference type="GO" id="GO:0016020">
    <property type="term" value="C:membrane"/>
    <property type="evidence" value="ECO:0007669"/>
    <property type="project" value="UniProtKB-SubCell"/>
</dbReference>
<comment type="caution">
    <text evidence="6">The sequence shown here is derived from an EMBL/GenBank/DDBJ whole genome shotgun (WGS) entry which is preliminary data.</text>
</comment>
<feature type="transmembrane region" description="Helical" evidence="5">
    <location>
        <begin position="69"/>
        <end position="87"/>
    </location>
</feature>
<feature type="transmembrane region" description="Helical" evidence="5">
    <location>
        <begin position="6"/>
        <end position="24"/>
    </location>
</feature>
<sequence>MQADAFAAAILALLTVQRIGELAYARANTRRLLAEGGREHCARQYPFIVSLHALWLAGLWMLAWGRPVSLVLVAVLVLLQAFRFWVLRALGRRWTTRVIVVPGERLVREGPYRWLRHPNYLIVAAEIAVVPLIFGLVLYAALFTVANAAILWARIVCEEAALGSAPRPD</sequence>
<evidence type="ECO:0000313" key="7">
    <source>
        <dbReference type="Proteomes" id="UP000773614"/>
    </source>
</evidence>
<dbReference type="Gene3D" id="1.20.120.1630">
    <property type="match status" value="1"/>
</dbReference>
<evidence type="ECO:0000256" key="1">
    <source>
        <dbReference type="ARBA" id="ARBA00004141"/>
    </source>
</evidence>
<evidence type="ECO:0000313" key="6">
    <source>
        <dbReference type="EMBL" id="MYZ50220.1"/>
    </source>
</evidence>
<dbReference type="EMBL" id="SPKJ01000136">
    <property type="protein sequence ID" value="MYZ50220.1"/>
    <property type="molecule type" value="Genomic_DNA"/>
</dbReference>